<dbReference type="Pfam" id="PF01381">
    <property type="entry name" value="HTH_3"/>
    <property type="match status" value="1"/>
</dbReference>
<protein>
    <recommendedName>
        <fullName evidence="1">HTH cro/C1-type domain-containing protein</fullName>
    </recommendedName>
</protein>
<dbReference type="InterPro" id="IPR001387">
    <property type="entry name" value="Cro/C1-type_HTH"/>
</dbReference>
<dbReference type="EMBL" id="BMLW01000011">
    <property type="protein sequence ID" value="GGP14212.1"/>
    <property type="molecule type" value="Genomic_DNA"/>
</dbReference>
<keyword evidence="3" id="KW-1185">Reference proteome</keyword>
<gene>
    <name evidence="2" type="ORF">GCM10011346_37400</name>
</gene>
<dbReference type="SUPFAM" id="SSF47413">
    <property type="entry name" value="lambda repressor-like DNA-binding domains"/>
    <property type="match status" value="1"/>
</dbReference>
<evidence type="ECO:0000313" key="3">
    <source>
        <dbReference type="Proteomes" id="UP000641206"/>
    </source>
</evidence>
<dbReference type="InterPro" id="IPR010982">
    <property type="entry name" value="Lambda_DNA-bd_dom_sf"/>
</dbReference>
<proteinExistence type="predicted"/>
<dbReference type="PROSITE" id="PS50943">
    <property type="entry name" value="HTH_CROC1"/>
    <property type="match status" value="1"/>
</dbReference>
<dbReference type="Proteomes" id="UP000641206">
    <property type="component" value="Unassembled WGS sequence"/>
</dbReference>
<sequence>MNLKSNINKIIQEKGLKNKWVANQLNVSPNIISRWVNNKSMPSVENLFLLAKLLDCKVDDLYYWDEND</sequence>
<name>A0ABQ2NZB6_9BACI</name>
<accession>A0ABQ2NZB6</accession>
<dbReference type="RefSeq" id="WP_188736032.1">
    <property type="nucleotide sequence ID" value="NZ_BMLW01000011.1"/>
</dbReference>
<organism evidence="2 3">
    <name type="scientific">Oceanobacillus neutriphilus</name>
    <dbReference type="NCBI Taxonomy" id="531815"/>
    <lineage>
        <taxon>Bacteria</taxon>
        <taxon>Bacillati</taxon>
        <taxon>Bacillota</taxon>
        <taxon>Bacilli</taxon>
        <taxon>Bacillales</taxon>
        <taxon>Bacillaceae</taxon>
        <taxon>Oceanobacillus</taxon>
    </lineage>
</organism>
<dbReference type="SMART" id="SM00530">
    <property type="entry name" value="HTH_XRE"/>
    <property type="match status" value="1"/>
</dbReference>
<feature type="domain" description="HTH cro/C1-type" evidence="1">
    <location>
        <begin position="21"/>
        <end position="61"/>
    </location>
</feature>
<evidence type="ECO:0000313" key="2">
    <source>
        <dbReference type="EMBL" id="GGP14212.1"/>
    </source>
</evidence>
<dbReference type="Gene3D" id="1.10.260.40">
    <property type="entry name" value="lambda repressor-like DNA-binding domains"/>
    <property type="match status" value="1"/>
</dbReference>
<reference evidence="3" key="1">
    <citation type="journal article" date="2019" name="Int. J. Syst. Evol. Microbiol.">
        <title>The Global Catalogue of Microorganisms (GCM) 10K type strain sequencing project: providing services to taxonomists for standard genome sequencing and annotation.</title>
        <authorList>
            <consortium name="The Broad Institute Genomics Platform"/>
            <consortium name="The Broad Institute Genome Sequencing Center for Infectious Disease"/>
            <person name="Wu L."/>
            <person name="Ma J."/>
        </authorList>
    </citation>
    <scope>NUCLEOTIDE SEQUENCE [LARGE SCALE GENOMIC DNA]</scope>
    <source>
        <strain evidence="3">CGMCC 1.7693</strain>
    </source>
</reference>
<evidence type="ECO:0000259" key="1">
    <source>
        <dbReference type="PROSITE" id="PS50943"/>
    </source>
</evidence>
<comment type="caution">
    <text evidence="2">The sequence shown here is derived from an EMBL/GenBank/DDBJ whole genome shotgun (WGS) entry which is preliminary data.</text>
</comment>
<dbReference type="CDD" id="cd00093">
    <property type="entry name" value="HTH_XRE"/>
    <property type="match status" value="1"/>
</dbReference>